<evidence type="ECO:0000313" key="1">
    <source>
        <dbReference type="EMBL" id="RST72488.1"/>
    </source>
</evidence>
<keyword evidence="2" id="KW-1185">Reference proteome</keyword>
<organism evidence="1 2">
    <name type="scientific">Siminovitchia acidinfaciens</name>
    <dbReference type="NCBI Taxonomy" id="2321395"/>
    <lineage>
        <taxon>Bacteria</taxon>
        <taxon>Bacillati</taxon>
        <taxon>Bacillota</taxon>
        <taxon>Bacilli</taxon>
        <taxon>Bacillales</taxon>
        <taxon>Bacillaceae</taxon>
        <taxon>Siminovitchia</taxon>
    </lineage>
</organism>
<dbReference type="EMBL" id="QYTV02000008">
    <property type="protein sequence ID" value="RST72488.1"/>
    <property type="molecule type" value="Genomic_DNA"/>
</dbReference>
<dbReference type="RefSeq" id="WP_126051697.1">
    <property type="nucleotide sequence ID" value="NZ_QYTV02000008.1"/>
</dbReference>
<protein>
    <submittedName>
        <fullName evidence="1">Uncharacterized protein</fullName>
    </submittedName>
</protein>
<gene>
    <name evidence="1" type="ORF">D4T97_015615</name>
</gene>
<accession>A0A429XVU0</accession>
<reference evidence="1" key="1">
    <citation type="submission" date="2018-12" db="EMBL/GenBank/DDBJ databases">
        <authorList>
            <person name="Sun L."/>
            <person name="Chen Z."/>
        </authorList>
    </citation>
    <scope>NUCLEOTIDE SEQUENCE [LARGE SCALE GENOMIC DNA]</scope>
    <source>
        <strain evidence="1">3-2-2</strain>
    </source>
</reference>
<sequence>MEKHMDPQVKEELKIYIETNGLFKAIKNLEKQIFSNDPTVLYNQAPPKKNFFGVLEQRVKRVKSAQTLGEYVQSLFF</sequence>
<dbReference type="AlphaFoldDB" id="A0A429XVU0"/>
<proteinExistence type="predicted"/>
<evidence type="ECO:0000313" key="2">
    <source>
        <dbReference type="Proteomes" id="UP000287156"/>
    </source>
</evidence>
<comment type="caution">
    <text evidence="1">The sequence shown here is derived from an EMBL/GenBank/DDBJ whole genome shotgun (WGS) entry which is preliminary data.</text>
</comment>
<dbReference type="Proteomes" id="UP000287156">
    <property type="component" value="Unassembled WGS sequence"/>
</dbReference>
<name>A0A429XVU0_9BACI</name>